<dbReference type="Proteomes" id="UP000184204">
    <property type="component" value="Unassembled WGS sequence"/>
</dbReference>
<evidence type="ECO:0000313" key="2">
    <source>
        <dbReference type="EMBL" id="SHE41424.1"/>
    </source>
</evidence>
<dbReference type="EMBL" id="FQUA01000002">
    <property type="protein sequence ID" value="SHE41424.1"/>
    <property type="molecule type" value="Genomic_DNA"/>
</dbReference>
<dbReference type="RefSeq" id="WP_066048161.1">
    <property type="nucleotide sequence ID" value="NZ_CP014223.1"/>
</dbReference>
<reference evidence="4" key="3">
    <citation type="submission" date="2016-11" db="EMBL/GenBank/DDBJ databases">
        <authorList>
            <person name="Jaros S."/>
            <person name="Januszkiewicz K."/>
            <person name="Wedrychowicz H."/>
        </authorList>
    </citation>
    <scope>NUCLEOTIDE SEQUENCE [LARGE SCALE GENOMIC DNA]</scope>
    <source>
        <strain evidence="4">DSM 1682</strain>
    </source>
</reference>
<reference evidence="2" key="4">
    <citation type="submission" date="2016-11" db="EMBL/GenBank/DDBJ databases">
        <authorList>
            <person name="Varghese N."/>
            <person name="Submissions S."/>
        </authorList>
    </citation>
    <scope>NUCLEOTIDE SEQUENCE</scope>
    <source>
        <strain evidence="2">DSM 1682</strain>
    </source>
</reference>
<sequence length="181" mass="21153">MAEIQSYFPDLLKEVKEFQKLAEAENPELLFLWDELKQALDNQFIDTATKTGVARRERMLKITPKATDTLEERKFRLLARYNENLPYTLRTLHSQLSILCGEKGYRLETNYGAFSLKAKLELTNKKNVEAVEEMMERIVPVNMLLTLELLYNQHQELWQLTHGAMRAYTHDGLREEVFGNG</sequence>
<organism evidence="2 4">
    <name type="scientific">Anaerotignum propionicum DSM 1682</name>
    <dbReference type="NCBI Taxonomy" id="991789"/>
    <lineage>
        <taxon>Bacteria</taxon>
        <taxon>Bacillati</taxon>
        <taxon>Bacillota</taxon>
        <taxon>Clostridia</taxon>
        <taxon>Lachnospirales</taxon>
        <taxon>Anaerotignaceae</taxon>
        <taxon>Anaerotignum</taxon>
    </lineage>
</organism>
<dbReference type="Proteomes" id="UP000068026">
    <property type="component" value="Chromosome"/>
</dbReference>
<dbReference type="OrthoDB" id="1851194at2"/>
<dbReference type="Pfam" id="PF10076">
    <property type="entry name" value="Phage_Mu_Gp48"/>
    <property type="match status" value="1"/>
</dbReference>
<protein>
    <submittedName>
        <fullName evidence="2">Uncharacterized protein</fullName>
    </submittedName>
</protein>
<gene>
    <name evidence="1" type="ORF">CPRO_08630</name>
    <name evidence="2" type="ORF">SAMN02745151_00620</name>
</gene>
<evidence type="ECO:0000313" key="1">
    <source>
        <dbReference type="EMBL" id="AMJ40463.1"/>
    </source>
</evidence>
<name>A0A110A7B9_ANAPI</name>
<reference evidence="3" key="2">
    <citation type="submission" date="2016-01" db="EMBL/GenBank/DDBJ databases">
        <authorList>
            <person name="Poehlein A."/>
            <person name="Schlien K."/>
            <person name="Gottschalk G."/>
            <person name="Buckel W."/>
            <person name="Daniel R."/>
        </authorList>
    </citation>
    <scope>NUCLEOTIDE SEQUENCE [LARGE SCALE GENOMIC DNA]</scope>
    <source>
        <strain evidence="3">X2</strain>
    </source>
</reference>
<proteinExistence type="predicted"/>
<reference evidence="1 3" key="1">
    <citation type="journal article" date="2016" name="Genome Announc.">
        <title>Complete Genome Sequence of the Amino Acid-Fermenting Clostridium propionicum X2 (DSM 1682).</title>
        <authorList>
            <person name="Poehlein A."/>
            <person name="Schlien K."/>
            <person name="Chowdhury N.P."/>
            <person name="Gottschalk G."/>
            <person name="Buckel W."/>
            <person name="Daniel R."/>
        </authorList>
    </citation>
    <scope>NUCLEOTIDE SEQUENCE [LARGE SCALE GENOMIC DNA]</scope>
    <source>
        <strain evidence="1 3">X2</strain>
    </source>
</reference>
<dbReference type="KEGG" id="cpro:CPRO_08630"/>
<dbReference type="AlphaFoldDB" id="A0A110A7B9"/>
<dbReference type="EMBL" id="CP014223">
    <property type="protein sequence ID" value="AMJ40463.1"/>
    <property type="molecule type" value="Genomic_DNA"/>
</dbReference>
<keyword evidence="3" id="KW-1185">Reference proteome</keyword>
<evidence type="ECO:0000313" key="4">
    <source>
        <dbReference type="Proteomes" id="UP000184204"/>
    </source>
</evidence>
<dbReference type="InterPro" id="IPR018755">
    <property type="entry name" value="Phage_Mu_Gp48"/>
</dbReference>
<evidence type="ECO:0000313" key="3">
    <source>
        <dbReference type="Proteomes" id="UP000068026"/>
    </source>
</evidence>
<accession>A0A110A7B9</accession>